<dbReference type="EMBL" id="JTDE01012616">
    <property type="protein sequence ID" value="KAF7234107.1"/>
    <property type="molecule type" value="Genomic_DNA"/>
</dbReference>
<dbReference type="Proteomes" id="UP000822476">
    <property type="component" value="Unassembled WGS sequence"/>
</dbReference>
<reference evidence="2" key="1">
    <citation type="submission" date="2019-07" db="EMBL/GenBank/DDBJ databases">
        <title>Annotation for the trematode Paragonimus miyazaki's.</title>
        <authorList>
            <person name="Choi Y.-J."/>
        </authorList>
    </citation>
    <scope>NUCLEOTIDE SEQUENCE</scope>
    <source>
        <strain evidence="2">Japan</strain>
    </source>
</reference>
<evidence type="ECO:0000313" key="2">
    <source>
        <dbReference type="EMBL" id="KAF7234107.1"/>
    </source>
</evidence>
<evidence type="ECO:0000313" key="3">
    <source>
        <dbReference type="Proteomes" id="UP000822476"/>
    </source>
</evidence>
<feature type="region of interest" description="Disordered" evidence="1">
    <location>
        <begin position="100"/>
        <end position="122"/>
    </location>
</feature>
<organism evidence="2 3">
    <name type="scientific">Paragonimus skrjabini miyazakii</name>
    <dbReference type="NCBI Taxonomy" id="59628"/>
    <lineage>
        <taxon>Eukaryota</taxon>
        <taxon>Metazoa</taxon>
        <taxon>Spiralia</taxon>
        <taxon>Lophotrochozoa</taxon>
        <taxon>Platyhelminthes</taxon>
        <taxon>Trematoda</taxon>
        <taxon>Digenea</taxon>
        <taxon>Plagiorchiida</taxon>
        <taxon>Troglotremata</taxon>
        <taxon>Troglotrematidae</taxon>
        <taxon>Paragonimus</taxon>
    </lineage>
</organism>
<name>A0A8S9YI04_9TREM</name>
<evidence type="ECO:0000256" key="1">
    <source>
        <dbReference type="SAM" id="MobiDB-lite"/>
    </source>
</evidence>
<proteinExistence type="predicted"/>
<gene>
    <name evidence="2" type="ORF">EG68_12217</name>
</gene>
<dbReference type="AlphaFoldDB" id="A0A8S9YI04"/>
<feature type="compositionally biased region" description="Low complexity" evidence="1">
    <location>
        <begin position="100"/>
        <end position="115"/>
    </location>
</feature>
<comment type="caution">
    <text evidence="2">The sequence shown here is derived from an EMBL/GenBank/DDBJ whole genome shotgun (WGS) entry which is preliminary data.</text>
</comment>
<protein>
    <submittedName>
        <fullName evidence="2">Uncharacterized protein</fullName>
    </submittedName>
</protein>
<sequence>MFQTKALAEVLDEMSLDSETTSLSPHRRQTGTSRGLLWNHRNRDQPNSSGTSTRTTTSKPKMGTQHTTGDVSLSRVRTERDRLSSLSRIRSYLTHHLQPSFAFRHFARPRPAASRNTTNTTP</sequence>
<feature type="region of interest" description="Disordered" evidence="1">
    <location>
        <begin position="16"/>
        <end position="79"/>
    </location>
</feature>
<accession>A0A8S9YI04</accession>
<keyword evidence="3" id="KW-1185">Reference proteome</keyword>
<feature type="compositionally biased region" description="Low complexity" evidence="1">
    <location>
        <begin position="48"/>
        <end position="58"/>
    </location>
</feature>